<dbReference type="AlphaFoldDB" id="A6K358"/>
<protein>
    <submittedName>
        <fullName evidence="1">RCG51908</fullName>
    </submittedName>
</protein>
<name>A6K358_RAT</name>
<dbReference type="Proteomes" id="UP000234681">
    <property type="component" value="Chromosome 2"/>
</dbReference>
<evidence type="ECO:0000313" key="2">
    <source>
        <dbReference type="Proteomes" id="UP000234681"/>
    </source>
</evidence>
<gene>
    <name evidence="1" type="ORF">rCG_51908</name>
</gene>
<sequence length="43" mass="4994">MIITVSTHLKTHMQETEFILFMTMSGTRFWIHKAPGTLTVKQT</sequence>
<proteinExistence type="predicted"/>
<organism evidence="1 2">
    <name type="scientific">Rattus norvegicus</name>
    <name type="common">Rat</name>
    <dbReference type="NCBI Taxonomy" id="10116"/>
    <lineage>
        <taxon>Eukaryota</taxon>
        <taxon>Metazoa</taxon>
        <taxon>Chordata</taxon>
        <taxon>Craniata</taxon>
        <taxon>Vertebrata</taxon>
        <taxon>Euteleostomi</taxon>
        <taxon>Mammalia</taxon>
        <taxon>Eutheria</taxon>
        <taxon>Euarchontoglires</taxon>
        <taxon>Glires</taxon>
        <taxon>Rodentia</taxon>
        <taxon>Myomorpha</taxon>
        <taxon>Muroidea</taxon>
        <taxon>Muridae</taxon>
        <taxon>Murinae</taxon>
        <taxon>Rattus</taxon>
    </lineage>
</organism>
<dbReference type="EMBL" id="CH474015">
    <property type="protein sequence ID" value="EDL85642.1"/>
    <property type="molecule type" value="Genomic_DNA"/>
</dbReference>
<accession>A6K358</accession>
<reference evidence="1 2" key="1">
    <citation type="submission" date="2005-09" db="EMBL/GenBank/DDBJ databases">
        <authorList>
            <person name="Mural R.J."/>
            <person name="Li P.W."/>
            <person name="Adams M.D."/>
            <person name="Amanatides P.G."/>
            <person name="Baden-Tillson H."/>
            <person name="Barnstead M."/>
            <person name="Chin S.H."/>
            <person name="Dew I."/>
            <person name="Evans C.A."/>
            <person name="Ferriera S."/>
            <person name="Flanigan M."/>
            <person name="Fosler C."/>
            <person name="Glodek A."/>
            <person name="Gu Z."/>
            <person name="Holt R.A."/>
            <person name="Jennings D."/>
            <person name="Kraft C.L."/>
            <person name="Lu F."/>
            <person name="Nguyen T."/>
            <person name="Nusskern D.R."/>
            <person name="Pfannkoch C.M."/>
            <person name="Sitter C."/>
            <person name="Sutton G.G."/>
            <person name="Venter J.C."/>
            <person name="Wang Z."/>
            <person name="Woodage T."/>
            <person name="Zheng X.H."/>
            <person name="Zhong F."/>
        </authorList>
    </citation>
    <scope>NUCLEOTIDE SEQUENCE [LARGE SCALE GENOMIC DNA]</scope>
    <source>
        <strain>BN</strain>
        <strain evidence="2">Sprague-Dawley</strain>
    </source>
</reference>
<evidence type="ECO:0000313" key="1">
    <source>
        <dbReference type="EMBL" id="EDL85642.1"/>
    </source>
</evidence>